<dbReference type="PANTHER" id="PTHR15706">
    <property type="entry name" value="SH3 MULTIPLE DOMAIN"/>
    <property type="match status" value="1"/>
</dbReference>
<feature type="region of interest" description="Disordered" evidence="4">
    <location>
        <begin position="99"/>
        <end position="128"/>
    </location>
</feature>
<feature type="domain" description="SH3" evidence="5">
    <location>
        <begin position="32"/>
        <end position="94"/>
    </location>
</feature>
<dbReference type="EMBL" id="JAEPRD010000146">
    <property type="protein sequence ID" value="KAG2196453.1"/>
    <property type="molecule type" value="Genomic_DNA"/>
</dbReference>
<dbReference type="CDD" id="cd06890">
    <property type="entry name" value="PX_Bem1p"/>
    <property type="match status" value="1"/>
</dbReference>
<dbReference type="GO" id="GO:0030674">
    <property type="term" value="F:protein-macromolecule adaptor activity"/>
    <property type="evidence" value="ECO:0007669"/>
    <property type="project" value="TreeGrafter"/>
</dbReference>
<evidence type="ECO:0000256" key="2">
    <source>
        <dbReference type="ARBA" id="ARBA00022737"/>
    </source>
</evidence>
<dbReference type="CDD" id="cd11878">
    <property type="entry name" value="SH3_Bem1p_1"/>
    <property type="match status" value="1"/>
</dbReference>
<organism evidence="6 7">
    <name type="scientific">Mucor saturninus</name>
    <dbReference type="NCBI Taxonomy" id="64648"/>
    <lineage>
        <taxon>Eukaryota</taxon>
        <taxon>Fungi</taxon>
        <taxon>Fungi incertae sedis</taxon>
        <taxon>Mucoromycota</taxon>
        <taxon>Mucoromycotina</taxon>
        <taxon>Mucoromycetes</taxon>
        <taxon>Mucorales</taxon>
        <taxon>Mucorineae</taxon>
        <taxon>Mucoraceae</taxon>
        <taxon>Mucor</taxon>
    </lineage>
</organism>
<dbReference type="GO" id="GO:0000747">
    <property type="term" value="P:conjugation with cellular fusion"/>
    <property type="evidence" value="ECO:0007669"/>
    <property type="project" value="TreeGrafter"/>
</dbReference>
<comment type="caution">
    <text evidence="6">The sequence shown here is derived from an EMBL/GenBank/DDBJ whole genome shotgun (WGS) entry which is preliminary data.</text>
</comment>
<dbReference type="PROSITE" id="PS50002">
    <property type="entry name" value="SH3"/>
    <property type="match status" value="2"/>
</dbReference>
<dbReference type="InterPro" id="IPR051228">
    <property type="entry name" value="NADPH_Oxidase/PX-Domain"/>
</dbReference>
<dbReference type="InterPro" id="IPR036871">
    <property type="entry name" value="PX_dom_sf"/>
</dbReference>
<name>A0A8H7QRL0_9FUNG</name>
<evidence type="ECO:0000256" key="3">
    <source>
        <dbReference type="PROSITE-ProRule" id="PRU00192"/>
    </source>
</evidence>
<reference evidence="6" key="1">
    <citation type="submission" date="2020-12" db="EMBL/GenBank/DDBJ databases">
        <title>Metabolic potential, ecology and presence of endohyphal bacteria is reflected in genomic diversity of Mucoromycotina.</title>
        <authorList>
            <person name="Muszewska A."/>
            <person name="Okrasinska A."/>
            <person name="Steczkiewicz K."/>
            <person name="Drgas O."/>
            <person name="Orlowska M."/>
            <person name="Perlinska-Lenart U."/>
            <person name="Aleksandrzak-Piekarczyk T."/>
            <person name="Szatraj K."/>
            <person name="Zielenkiewicz U."/>
            <person name="Pilsyk S."/>
            <person name="Malc E."/>
            <person name="Mieczkowski P."/>
            <person name="Kruszewska J.S."/>
            <person name="Biernat P."/>
            <person name="Pawlowska J."/>
        </authorList>
    </citation>
    <scope>NUCLEOTIDE SEQUENCE</scope>
    <source>
        <strain evidence="6">WA0000017839</strain>
    </source>
</reference>
<dbReference type="InterPro" id="IPR001452">
    <property type="entry name" value="SH3_domain"/>
</dbReference>
<dbReference type="InterPro" id="IPR035550">
    <property type="entry name" value="Bem1/Scd2_PX"/>
</dbReference>
<dbReference type="OrthoDB" id="548867at2759"/>
<feature type="compositionally biased region" description="Low complexity" evidence="4">
    <location>
        <begin position="105"/>
        <end position="115"/>
    </location>
</feature>
<dbReference type="CDD" id="cd11879">
    <property type="entry name" value="SH3_Bem1p_2"/>
    <property type="match status" value="1"/>
</dbReference>
<dbReference type="GO" id="GO:0035091">
    <property type="term" value="F:phosphatidylinositol binding"/>
    <property type="evidence" value="ECO:0007669"/>
    <property type="project" value="InterPro"/>
</dbReference>
<dbReference type="AlphaFoldDB" id="A0A8H7QRL0"/>
<sequence>MFLSTKERASKSLRRLTKAKISTPIAQVTLELPKKIIKALHDYQATSGAELSFKKGDFFHVTGREHDAQWFEACNPLSKSQGLVPVSYFQVIEKNERSLPVNRPTSSSTSSTLTSELDSGFSDLSSTTQGEFTNHQQHAFVTPKEKKTCLLFFLDIGLGIQKKKHQQVYGVVMYDFKAERPDELEATAGEAIVVIAQSNHEWFVAKPIGRLGGPGLIPVSFVQVRDAQTGELIDHIEQSNPVPGVEDWKKMTLSYEASSIPLGVFEKTASVASSSSATPVAVTPKSTRLSDSSTESMLELVTFASIDSFILEGDQYWFVIYARVHGGAHRILYRLYEGNHGDPSALKKDDFYDFQINLLQMFPVEAGKEERERILPFMPGPLENVTDEITQERQVDLDRYCKDLLKLPGYLAESELVQRQLFGIHEGDIELDYDPRVSHSHQSQQSQGGGGGQQQNQIKIKIVHKDDMFAMKVPTDCTLDMLRQKVVERIGMQVTMQYKNEATGENEPLEGELDMEEAFVQAIQRGKLTVTATAQ</sequence>
<dbReference type="SUPFAM" id="SSF50044">
    <property type="entry name" value="SH3-domain"/>
    <property type="match status" value="2"/>
</dbReference>
<dbReference type="InterPro" id="IPR035548">
    <property type="entry name" value="Bem1/Scd2_SH3_1"/>
</dbReference>
<dbReference type="Gene3D" id="3.10.20.90">
    <property type="entry name" value="Phosphatidylinositol 3-kinase Catalytic Subunit, Chain A, domain 1"/>
    <property type="match status" value="1"/>
</dbReference>
<dbReference type="SMART" id="SM00326">
    <property type="entry name" value="SH3"/>
    <property type="match status" value="2"/>
</dbReference>
<keyword evidence="2" id="KW-0677">Repeat</keyword>
<dbReference type="InterPro" id="IPR036028">
    <property type="entry name" value="SH3-like_dom_sf"/>
</dbReference>
<proteinExistence type="predicted"/>
<evidence type="ECO:0000313" key="7">
    <source>
        <dbReference type="Proteomes" id="UP000603453"/>
    </source>
</evidence>
<dbReference type="Gene3D" id="2.30.30.40">
    <property type="entry name" value="SH3 Domains"/>
    <property type="match status" value="2"/>
</dbReference>
<dbReference type="GO" id="GO:0005938">
    <property type="term" value="C:cell cortex"/>
    <property type="evidence" value="ECO:0007669"/>
    <property type="project" value="UniProtKB-ARBA"/>
</dbReference>
<dbReference type="GO" id="GO:1902494">
    <property type="term" value="C:catalytic complex"/>
    <property type="evidence" value="ECO:0007669"/>
    <property type="project" value="UniProtKB-ARBA"/>
</dbReference>
<dbReference type="GO" id="GO:0043332">
    <property type="term" value="C:mating projection tip"/>
    <property type="evidence" value="ECO:0007669"/>
    <property type="project" value="TreeGrafter"/>
</dbReference>
<feature type="domain" description="SH3" evidence="5">
    <location>
        <begin position="165"/>
        <end position="227"/>
    </location>
</feature>
<gene>
    <name evidence="6" type="ORF">INT47_012654</name>
</gene>
<dbReference type="PANTHER" id="PTHR15706:SF2">
    <property type="entry name" value="SH3 AND PX DOMAIN-CONTAINING PROTEIN 2A"/>
    <property type="match status" value="1"/>
</dbReference>
<dbReference type="FunFam" id="2.30.30.40:FF:000093">
    <property type="entry name" value="Protein kinase activator Bem1"/>
    <property type="match status" value="1"/>
</dbReference>
<keyword evidence="7" id="KW-1185">Reference proteome</keyword>
<dbReference type="Pfam" id="PF00018">
    <property type="entry name" value="SH3_1"/>
    <property type="match status" value="2"/>
</dbReference>
<feature type="region of interest" description="Disordered" evidence="4">
    <location>
        <begin position="436"/>
        <end position="456"/>
    </location>
</feature>
<dbReference type="InterPro" id="IPR035549">
    <property type="entry name" value="Bem1/Scd2_SH3_2"/>
</dbReference>
<evidence type="ECO:0000313" key="6">
    <source>
        <dbReference type="EMBL" id="KAG2196453.1"/>
    </source>
</evidence>
<dbReference type="PRINTS" id="PR00452">
    <property type="entry name" value="SH3DOMAIN"/>
</dbReference>
<evidence type="ECO:0000259" key="5">
    <source>
        <dbReference type="PROSITE" id="PS50002"/>
    </source>
</evidence>
<dbReference type="SUPFAM" id="SSF54277">
    <property type="entry name" value="CAD &amp; PB1 domains"/>
    <property type="match status" value="1"/>
</dbReference>
<dbReference type="SUPFAM" id="SSF64268">
    <property type="entry name" value="PX domain"/>
    <property type="match status" value="1"/>
</dbReference>
<evidence type="ECO:0000256" key="4">
    <source>
        <dbReference type="SAM" id="MobiDB-lite"/>
    </source>
</evidence>
<keyword evidence="1 3" id="KW-0728">SH3 domain</keyword>
<evidence type="ECO:0000256" key="1">
    <source>
        <dbReference type="ARBA" id="ARBA00022443"/>
    </source>
</evidence>
<accession>A0A8H7QRL0</accession>
<dbReference type="Proteomes" id="UP000603453">
    <property type="component" value="Unassembled WGS sequence"/>
</dbReference>
<protein>
    <recommendedName>
        <fullName evidence="5">SH3 domain-containing protein</fullName>
    </recommendedName>
</protein>
<dbReference type="Gene3D" id="3.30.1520.10">
    <property type="entry name" value="Phox-like domain"/>
    <property type="match status" value="1"/>
</dbReference>